<dbReference type="PANTHER" id="PTHR43681">
    <property type="entry name" value="TRANSMEMBRANE GTPASE FZO"/>
    <property type="match status" value="1"/>
</dbReference>
<feature type="domain" description="Dynamin N-terminal" evidence="1">
    <location>
        <begin position="47"/>
        <end position="204"/>
    </location>
</feature>
<dbReference type="AlphaFoldDB" id="A0A3G1KRY0"/>
<dbReference type="InterPro" id="IPR051943">
    <property type="entry name" value="TRAFAC_Dynamin-like_GTPase"/>
</dbReference>
<gene>
    <name evidence="2" type="ORF">DCMF_11025</name>
</gene>
<dbReference type="KEGG" id="fwa:DCMF_11025"/>
<evidence type="ECO:0000313" key="2">
    <source>
        <dbReference type="EMBL" id="ATW25229.1"/>
    </source>
</evidence>
<dbReference type="Gene3D" id="3.40.50.300">
    <property type="entry name" value="P-loop containing nucleotide triphosphate hydrolases"/>
    <property type="match status" value="1"/>
</dbReference>
<evidence type="ECO:0000259" key="1">
    <source>
        <dbReference type="Pfam" id="PF00350"/>
    </source>
</evidence>
<evidence type="ECO:0000313" key="3">
    <source>
        <dbReference type="Proteomes" id="UP000323521"/>
    </source>
</evidence>
<dbReference type="EMBL" id="CP017634">
    <property type="protein sequence ID" value="ATW25229.1"/>
    <property type="molecule type" value="Genomic_DNA"/>
</dbReference>
<dbReference type="InterPro" id="IPR027417">
    <property type="entry name" value="P-loop_NTPase"/>
</dbReference>
<proteinExistence type="predicted"/>
<accession>A0A3G1KRY0</accession>
<name>A0A3G1KRY0_FORW1</name>
<reference evidence="2 3" key="1">
    <citation type="submission" date="2016-10" db="EMBL/GenBank/DDBJ databases">
        <title>Complete Genome Sequence of Peptococcaceae strain DCMF.</title>
        <authorList>
            <person name="Edwards R.J."/>
            <person name="Holland S.I."/>
            <person name="Deshpande N.P."/>
            <person name="Wong Y.K."/>
            <person name="Ertan H."/>
            <person name="Manefield M."/>
            <person name="Russell T.L."/>
            <person name="Lee M.J."/>
        </authorList>
    </citation>
    <scope>NUCLEOTIDE SEQUENCE [LARGE SCALE GENOMIC DNA]</scope>
    <source>
        <strain evidence="2 3">DCMF</strain>
    </source>
</reference>
<dbReference type="SUPFAM" id="SSF52540">
    <property type="entry name" value="P-loop containing nucleoside triphosphate hydrolases"/>
    <property type="match status" value="1"/>
</dbReference>
<sequence length="550" mass="64538">MNEQTLFQAKEILKEIHAVCEDFRLDSLKKVVQSVHNFTDQRQYLDIAVLGQFKAGKSSFLNGYLQQALLPVGSIPVTSVITRIGFGPREKATVTFRDGTSKIIPTDEIEKYVSESKNPENKENVMRVDIEVPSLNKMKEIRLVDTPGIGSVWKHNTETTSNWFPETGAVLFVLSAEKPISEHELNLFKEISLYSPEIALVITKTDLFQEEQVEEIASFTRKALKEVFARDVTILRYSAYINTSAYNKQVEKDIFLPLARNRRETYLKILHHKIETVVHSCLSYLNISYQASLKKEAEKNKLKEIIFDEHLNAHFIRQELLAIMGSYKEKTRESVKIYLDSFRKDIEKRITKEYETAFPGWKGNLDRVTRQFEKWLNQSLDTEFKGLLLEEEKSFELLHAVKKHLSYYLKSFRERLSENLDRALGVQMKPEAWEISVGELKKPDISLSRSFDFHLELFWFFFPMFLYRRVFRRFFLSRIPYEIEKNLHRLTSDMNEKINQEIDHLMLQALTYINGELKTMEMLLSKNKGDSTSILKRMDHIKNRYHNLMI</sequence>
<dbReference type="InterPro" id="IPR045063">
    <property type="entry name" value="Dynamin_N"/>
</dbReference>
<dbReference type="Proteomes" id="UP000323521">
    <property type="component" value="Chromosome"/>
</dbReference>
<dbReference type="Pfam" id="PF00350">
    <property type="entry name" value="Dynamin_N"/>
    <property type="match status" value="1"/>
</dbReference>
<dbReference type="RefSeq" id="WP_148134486.1">
    <property type="nucleotide sequence ID" value="NZ_CP017634.1"/>
</dbReference>
<organism evidence="2 3">
    <name type="scientific">Formimonas warabiya</name>
    <dbReference type="NCBI Taxonomy" id="1761012"/>
    <lineage>
        <taxon>Bacteria</taxon>
        <taxon>Bacillati</taxon>
        <taxon>Bacillota</taxon>
        <taxon>Clostridia</taxon>
        <taxon>Eubacteriales</taxon>
        <taxon>Peptococcaceae</taxon>
        <taxon>Candidatus Formimonas</taxon>
    </lineage>
</organism>
<dbReference type="OrthoDB" id="9802035at2"/>
<protein>
    <recommendedName>
        <fullName evidence="1">Dynamin N-terminal domain-containing protein</fullName>
    </recommendedName>
</protein>
<dbReference type="PANTHER" id="PTHR43681:SF1">
    <property type="entry name" value="SARCALUMENIN"/>
    <property type="match status" value="1"/>
</dbReference>
<keyword evidence="3" id="KW-1185">Reference proteome</keyword>